<organism evidence="12 13">
    <name type="scientific">Quisquiliibacterium transsilvanicum</name>
    <dbReference type="NCBI Taxonomy" id="1549638"/>
    <lineage>
        <taxon>Bacteria</taxon>
        <taxon>Pseudomonadati</taxon>
        <taxon>Pseudomonadota</taxon>
        <taxon>Betaproteobacteria</taxon>
        <taxon>Burkholderiales</taxon>
        <taxon>Burkholderiaceae</taxon>
        <taxon>Quisquiliibacterium</taxon>
    </lineage>
</organism>
<sequence length="176" mass="19191">MSSTVSASVPPPVPRPAPSRGLAGWLSLAALVIVLDQLTKWLVLGSFAFAERRPVIPGFFDLTLVYNTGAAFSFLAGAGGWQRWFFVGIGVAASLFIVHLLRRHGEQRPFALALTLILGGALGNVIDRLVHGKVVDFLLVHWRDLYWPAFNVADSAITVGAVLMVIDELRRMRSAR</sequence>
<keyword evidence="13" id="KW-1185">Reference proteome</keyword>
<feature type="transmembrane region" description="Helical" evidence="9">
    <location>
        <begin position="109"/>
        <end position="126"/>
    </location>
</feature>
<feature type="transmembrane region" description="Helical" evidence="9">
    <location>
        <begin position="22"/>
        <end position="43"/>
    </location>
</feature>
<dbReference type="PROSITE" id="PS00855">
    <property type="entry name" value="SPASE_II"/>
    <property type="match status" value="1"/>
</dbReference>
<evidence type="ECO:0000256" key="10">
    <source>
        <dbReference type="RuleBase" id="RU000594"/>
    </source>
</evidence>
<dbReference type="Proteomes" id="UP000532440">
    <property type="component" value="Unassembled WGS sequence"/>
</dbReference>
<dbReference type="UniPathway" id="UPA00665"/>
<feature type="transmembrane region" description="Helical" evidence="9">
    <location>
        <begin position="84"/>
        <end position="102"/>
    </location>
</feature>
<evidence type="ECO:0000256" key="2">
    <source>
        <dbReference type="ARBA" id="ARBA00022475"/>
    </source>
</evidence>
<feature type="active site" evidence="9">
    <location>
        <position position="136"/>
    </location>
</feature>
<keyword evidence="5 9" id="KW-0064">Aspartyl protease</keyword>
<comment type="subcellular location">
    <subcellularLocation>
        <location evidence="9">Cell membrane</location>
        <topology evidence="9">Multi-pass membrane protein</topology>
    </subcellularLocation>
</comment>
<evidence type="ECO:0000256" key="7">
    <source>
        <dbReference type="ARBA" id="ARBA00022989"/>
    </source>
</evidence>
<evidence type="ECO:0000256" key="11">
    <source>
        <dbReference type="RuleBase" id="RU004181"/>
    </source>
</evidence>
<evidence type="ECO:0000256" key="6">
    <source>
        <dbReference type="ARBA" id="ARBA00022801"/>
    </source>
</evidence>
<keyword evidence="4 9" id="KW-0812">Transmembrane</keyword>
<gene>
    <name evidence="9" type="primary">lspA</name>
    <name evidence="12" type="ORF">HNQ70_000849</name>
</gene>
<keyword evidence="6 9" id="KW-0378">Hydrolase</keyword>
<evidence type="ECO:0000256" key="4">
    <source>
        <dbReference type="ARBA" id="ARBA00022692"/>
    </source>
</evidence>
<evidence type="ECO:0000256" key="3">
    <source>
        <dbReference type="ARBA" id="ARBA00022670"/>
    </source>
</evidence>
<dbReference type="PANTHER" id="PTHR33695:SF1">
    <property type="entry name" value="LIPOPROTEIN SIGNAL PEPTIDASE"/>
    <property type="match status" value="1"/>
</dbReference>
<dbReference type="AlphaFoldDB" id="A0A7W8HF45"/>
<feature type="active site" evidence="9">
    <location>
        <position position="154"/>
    </location>
</feature>
<dbReference type="NCBIfam" id="TIGR00077">
    <property type="entry name" value="lspA"/>
    <property type="match status" value="1"/>
</dbReference>
<comment type="function">
    <text evidence="9 10">This protein specifically catalyzes the removal of signal peptides from prolipoproteins.</text>
</comment>
<comment type="similarity">
    <text evidence="1 9 11">Belongs to the peptidase A8 family.</text>
</comment>
<dbReference type="EC" id="3.4.23.36" evidence="9"/>
<evidence type="ECO:0000256" key="8">
    <source>
        <dbReference type="ARBA" id="ARBA00023136"/>
    </source>
</evidence>
<proteinExistence type="inferred from homology"/>
<dbReference type="PANTHER" id="PTHR33695">
    <property type="entry name" value="LIPOPROTEIN SIGNAL PEPTIDASE"/>
    <property type="match status" value="1"/>
</dbReference>
<evidence type="ECO:0000256" key="1">
    <source>
        <dbReference type="ARBA" id="ARBA00006139"/>
    </source>
</evidence>
<keyword evidence="8 9" id="KW-0472">Membrane</keyword>
<evidence type="ECO:0000256" key="9">
    <source>
        <dbReference type="HAMAP-Rule" id="MF_00161"/>
    </source>
</evidence>
<keyword evidence="7 9" id="KW-1133">Transmembrane helix</keyword>
<dbReference type="EMBL" id="JACHGB010000002">
    <property type="protein sequence ID" value="MBB5270845.1"/>
    <property type="molecule type" value="Genomic_DNA"/>
</dbReference>
<reference evidence="12 13" key="1">
    <citation type="submission" date="2020-08" db="EMBL/GenBank/DDBJ databases">
        <title>Genomic Encyclopedia of Type Strains, Phase IV (KMG-IV): sequencing the most valuable type-strain genomes for metagenomic binning, comparative biology and taxonomic classification.</title>
        <authorList>
            <person name="Goeker M."/>
        </authorList>
    </citation>
    <scope>NUCLEOTIDE SEQUENCE [LARGE SCALE GENOMIC DNA]</scope>
    <source>
        <strain evidence="12 13">DSM 29781</strain>
    </source>
</reference>
<evidence type="ECO:0000313" key="13">
    <source>
        <dbReference type="Proteomes" id="UP000532440"/>
    </source>
</evidence>
<dbReference type="Pfam" id="PF01252">
    <property type="entry name" value="Peptidase_A8"/>
    <property type="match status" value="1"/>
</dbReference>
<keyword evidence="2 9" id="KW-1003">Cell membrane</keyword>
<keyword evidence="3 9" id="KW-0645">Protease</keyword>
<name>A0A7W8HF45_9BURK</name>
<feature type="transmembrane region" description="Helical" evidence="9">
    <location>
        <begin position="55"/>
        <end position="78"/>
    </location>
</feature>
<dbReference type="InterPro" id="IPR001872">
    <property type="entry name" value="Peptidase_A8"/>
</dbReference>
<accession>A0A7W8HF45</accession>
<evidence type="ECO:0000256" key="5">
    <source>
        <dbReference type="ARBA" id="ARBA00022750"/>
    </source>
</evidence>
<dbReference type="HAMAP" id="MF_00161">
    <property type="entry name" value="LspA"/>
    <property type="match status" value="1"/>
</dbReference>
<dbReference type="GO" id="GO:0005886">
    <property type="term" value="C:plasma membrane"/>
    <property type="evidence" value="ECO:0007669"/>
    <property type="project" value="UniProtKB-SubCell"/>
</dbReference>
<comment type="pathway">
    <text evidence="9">Protein modification; lipoprotein biosynthesis (signal peptide cleavage).</text>
</comment>
<feature type="transmembrane region" description="Helical" evidence="9">
    <location>
        <begin position="146"/>
        <end position="166"/>
    </location>
</feature>
<dbReference type="GO" id="GO:0004190">
    <property type="term" value="F:aspartic-type endopeptidase activity"/>
    <property type="evidence" value="ECO:0007669"/>
    <property type="project" value="UniProtKB-UniRule"/>
</dbReference>
<dbReference type="PRINTS" id="PR00781">
    <property type="entry name" value="LIPOSIGPTASE"/>
</dbReference>
<comment type="caution">
    <text evidence="12">The sequence shown here is derived from an EMBL/GenBank/DDBJ whole genome shotgun (WGS) entry which is preliminary data.</text>
</comment>
<dbReference type="RefSeq" id="WP_183964601.1">
    <property type="nucleotide sequence ID" value="NZ_BAABEW010000010.1"/>
</dbReference>
<dbReference type="GO" id="GO:0006508">
    <property type="term" value="P:proteolysis"/>
    <property type="evidence" value="ECO:0007669"/>
    <property type="project" value="UniProtKB-KW"/>
</dbReference>
<protein>
    <recommendedName>
        <fullName evidence="9">Lipoprotein signal peptidase</fullName>
        <ecNumber evidence="9">3.4.23.36</ecNumber>
    </recommendedName>
    <alternativeName>
        <fullName evidence="9">Prolipoprotein signal peptidase</fullName>
    </alternativeName>
    <alternativeName>
        <fullName evidence="9">Signal peptidase II</fullName>
        <shortName evidence="9">SPase II</shortName>
    </alternativeName>
</protein>
<evidence type="ECO:0000313" key="12">
    <source>
        <dbReference type="EMBL" id="MBB5270845.1"/>
    </source>
</evidence>
<comment type="catalytic activity">
    <reaction evidence="9 10">
        <text>Release of signal peptides from bacterial membrane prolipoproteins. Hydrolyzes -Xaa-Yaa-Zaa-|-(S,diacylglyceryl)Cys-, in which Xaa is hydrophobic (preferably Leu), and Yaa (Ala or Ser) and Zaa (Gly or Ala) have small, neutral side chains.</text>
        <dbReference type="EC" id="3.4.23.36"/>
    </reaction>
</comment>